<dbReference type="RefSeq" id="WP_028600463.1">
    <property type="nucleotide sequence ID" value="NZ_BIMM01000049.1"/>
</dbReference>
<evidence type="ECO:0000313" key="1">
    <source>
        <dbReference type="EMBL" id="PLT44825.1"/>
    </source>
</evidence>
<organism evidence="1 2">
    <name type="scientific">Paenibacillus pasadenensis</name>
    <dbReference type="NCBI Taxonomy" id="217090"/>
    <lineage>
        <taxon>Bacteria</taxon>
        <taxon>Bacillati</taxon>
        <taxon>Bacillota</taxon>
        <taxon>Bacilli</taxon>
        <taxon>Bacillales</taxon>
        <taxon>Paenibacillaceae</taxon>
        <taxon>Paenibacillus</taxon>
    </lineage>
</organism>
<dbReference type="Proteomes" id="UP000234789">
    <property type="component" value="Unassembled WGS sequence"/>
</dbReference>
<evidence type="ECO:0000313" key="2">
    <source>
        <dbReference type="Proteomes" id="UP000234789"/>
    </source>
</evidence>
<name>A0A2N5N3B2_9BACL</name>
<proteinExistence type="predicted"/>
<dbReference type="OrthoDB" id="2628329at2"/>
<comment type="caution">
    <text evidence="1">The sequence shown here is derived from an EMBL/GenBank/DDBJ whole genome shotgun (WGS) entry which is preliminary data.</text>
</comment>
<accession>A0A2N5N3B2</accession>
<sequence>MKPYCAPAVLGHQSVEFGTVNISNNFFYKWCKSQNFAPFICRLFYGPGGPGGPCGCGTKPLGYLDRYDGAK</sequence>
<dbReference type="EMBL" id="NFEZ01000004">
    <property type="protein sequence ID" value="PLT44825.1"/>
    <property type="molecule type" value="Genomic_DNA"/>
</dbReference>
<dbReference type="AlphaFoldDB" id="A0A2N5N3B2"/>
<reference evidence="1 2" key="1">
    <citation type="submission" date="2017-05" db="EMBL/GenBank/DDBJ databases">
        <title>Functional genome analysis of Paenibacillus pasadenensis strain R16: insights on endophytic life style and antifungal activity.</title>
        <authorList>
            <person name="Passera A."/>
            <person name="Marcolungo L."/>
            <person name="Casati P."/>
            <person name="Brasca M."/>
            <person name="Quaglino F."/>
            <person name="Delledonne M."/>
        </authorList>
    </citation>
    <scope>NUCLEOTIDE SEQUENCE [LARGE SCALE GENOMIC DNA]</scope>
    <source>
        <strain evidence="1 2">R16</strain>
    </source>
</reference>
<protein>
    <submittedName>
        <fullName evidence="1">Uncharacterized protein</fullName>
    </submittedName>
</protein>
<gene>
    <name evidence="1" type="ORF">B8V81_3256</name>
</gene>
<keyword evidence="2" id="KW-1185">Reference proteome</keyword>